<evidence type="ECO:0000256" key="9">
    <source>
        <dbReference type="ARBA" id="ARBA00023887"/>
    </source>
</evidence>
<dbReference type="PANTHER" id="PTHR33693:SF3">
    <property type="entry name" value="TYPE-5 URACIL-DNA GLYCOSYLASE"/>
    <property type="match status" value="1"/>
</dbReference>
<dbReference type="Pfam" id="PF03167">
    <property type="entry name" value="UDG"/>
    <property type="match status" value="1"/>
</dbReference>
<comment type="similarity">
    <text evidence="8">Belongs to the uracil-DNA glycosylase (UDG) superfamily. Type 5 (UDGb) family.</text>
</comment>
<dbReference type="GO" id="GO:0004844">
    <property type="term" value="F:uracil DNA N-glycosylase activity"/>
    <property type="evidence" value="ECO:0007669"/>
    <property type="project" value="InterPro"/>
</dbReference>
<dbReference type="InterPro" id="IPR005122">
    <property type="entry name" value="Uracil-DNA_glycosylase-like"/>
</dbReference>
<sequence length="167" mass="18897">MINDNRFKSFYSDMITCTRCTRLVSFREKIATEKRKQYINEEYWGKPVPGYGDINAKILFVGLAPAAHGGNRTGRVFTGDKSADFLMKCMHYTGLANQKNSDYRDDGLKLKNAYMTAMLKCVPPGDKPTAGELKTCFSYFNKEMELLKNLKTIVALGKIAFDGTLKY</sequence>
<protein>
    <recommendedName>
        <fullName evidence="9">Type-5 uracil-DNA glycosylase</fullName>
    </recommendedName>
</protein>
<proteinExistence type="inferred from homology"/>
<organism evidence="11">
    <name type="scientific">marine metagenome</name>
    <dbReference type="NCBI Taxonomy" id="408172"/>
    <lineage>
        <taxon>unclassified sequences</taxon>
        <taxon>metagenomes</taxon>
        <taxon>ecological metagenomes</taxon>
    </lineage>
</organism>
<evidence type="ECO:0000256" key="8">
    <source>
        <dbReference type="ARBA" id="ARBA00023779"/>
    </source>
</evidence>
<keyword evidence="2" id="KW-0479">Metal-binding</keyword>
<dbReference type="InterPro" id="IPR036895">
    <property type="entry name" value="Uracil-DNA_glycosylase-like_sf"/>
</dbReference>
<dbReference type="GO" id="GO:0006284">
    <property type="term" value="P:base-excision repair"/>
    <property type="evidence" value="ECO:0007669"/>
    <property type="project" value="InterPro"/>
</dbReference>
<keyword evidence="6" id="KW-0411">Iron-sulfur</keyword>
<dbReference type="CDD" id="cd10031">
    <property type="entry name" value="UDG-F5_TTUDGB_like"/>
    <property type="match status" value="1"/>
</dbReference>
<feature type="non-terminal residue" evidence="11">
    <location>
        <position position="167"/>
    </location>
</feature>
<dbReference type="SMART" id="SM00986">
    <property type="entry name" value="UDG"/>
    <property type="match status" value="1"/>
</dbReference>
<dbReference type="InterPro" id="IPR051536">
    <property type="entry name" value="UDG_Type-4/5"/>
</dbReference>
<dbReference type="GO" id="GO:0033958">
    <property type="term" value="F:DNA-deoxyinosine glycosylase activity"/>
    <property type="evidence" value="ECO:0007669"/>
    <property type="project" value="InterPro"/>
</dbReference>
<evidence type="ECO:0000256" key="4">
    <source>
        <dbReference type="ARBA" id="ARBA00022801"/>
    </source>
</evidence>
<evidence type="ECO:0000259" key="10">
    <source>
        <dbReference type="SMART" id="SM00986"/>
    </source>
</evidence>
<evidence type="ECO:0000256" key="2">
    <source>
        <dbReference type="ARBA" id="ARBA00022723"/>
    </source>
</evidence>
<keyword evidence="1" id="KW-0004">4Fe-4S</keyword>
<accession>A0A382LC96</accession>
<dbReference type="AlphaFoldDB" id="A0A382LC96"/>
<dbReference type="SMART" id="SM00987">
    <property type="entry name" value="UreE_C"/>
    <property type="match status" value="1"/>
</dbReference>
<evidence type="ECO:0000313" key="11">
    <source>
        <dbReference type="EMBL" id="SVC32772.1"/>
    </source>
</evidence>
<dbReference type="Gene3D" id="3.40.470.10">
    <property type="entry name" value="Uracil-DNA glycosylase-like domain"/>
    <property type="match status" value="1"/>
</dbReference>
<name>A0A382LC96_9ZZZZ</name>
<keyword evidence="7" id="KW-0234">DNA repair</keyword>
<evidence type="ECO:0000256" key="6">
    <source>
        <dbReference type="ARBA" id="ARBA00023014"/>
    </source>
</evidence>
<reference evidence="11" key="1">
    <citation type="submission" date="2018-05" db="EMBL/GenBank/DDBJ databases">
        <authorList>
            <person name="Lanie J.A."/>
            <person name="Ng W.-L."/>
            <person name="Kazmierczak K.M."/>
            <person name="Andrzejewski T.M."/>
            <person name="Davidsen T.M."/>
            <person name="Wayne K.J."/>
            <person name="Tettelin H."/>
            <person name="Glass J.I."/>
            <person name="Rusch D."/>
            <person name="Podicherti R."/>
            <person name="Tsui H.-C.T."/>
            <person name="Winkler M.E."/>
        </authorList>
    </citation>
    <scope>NUCLEOTIDE SEQUENCE</scope>
</reference>
<dbReference type="EMBL" id="UINC01085329">
    <property type="protein sequence ID" value="SVC32772.1"/>
    <property type="molecule type" value="Genomic_DNA"/>
</dbReference>
<keyword evidence="5" id="KW-0408">Iron</keyword>
<dbReference type="InterPro" id="IPR044147">
    <property type="entry name" value="UdgB-like"/>
</dbReference>
<keyword evidence="4" id="KW-0378">Hydrolase</keyword>
<evidence type="ECO:0000256" key="5">
    <source>
        <dbReference type="ARBA" id="ARBA00023004"/>
    </source>
</evidence>
<gene>
    <name evidence="11" type="ORF">METZ01_LOCUS285626</name>
</gene>
<feature type="domain" description="Uracil-DNA glycosylase-like" evidence="10">
    <location>
        <begin position="49"/>
        <end position="165"/>
    </location>
</feature>
<dbReference type="GO" id="GO:0051539">
    <property type="term" value="F:4 iron, 4 sulfur cluster binding"/>
    <property type="evidence" value="ECO:0007669"/>
    <property type="project" value="UniProtKB-KW"/>
</dbReference>
<evidence type="ECO:0000256" key="7">
    <source>
        <dbReference type="ARBA" id="ARBA00023204"/>
    </source>
</evidence>
<dbReference type="GO" id="GO:0046872">
    <property type="term" value="F:metal ion binding"/>
    <property type="evidence" value="ECO:0007669"/>
    <property type="project" value="UniProtKB-KW"/>
</dbReference>
<evidence type="ECO:0000256" key="1">
    <source>
        <dbReference type="ARBA" id="ARBA00022485"/>
    </source>
</evidence>
<dbReference type="SUPFAM" id="SSF52141">
    <property type="entry name" value="Uracil-DNA glycosylase-like"/>
    <property type="match status" value="1"/>
</dbReference>
<keyword evidence="3" id="KW-0227">DNA damage</keyword>
<dbReference type="PANTHER" id="PTHR33693">
    <property type="entry name" value="TYPE-5 URACIL-DNA GLYCOSYLASE"/>
    <property type="match status" value="1"/>
</dbReference>
<evidence type="ECO:0000256" key="3">
    <source>
        <dbReference type="ARBA" id="ARBA00022763"/>
    </source>
</evidence>